<dbReference type="Gene3D" id="3.80.10.10">
    <property type="entry name" value="Ribonuclease Inhibitor"/>
    <property type="match status" value="1"/>
</dbReference>
<dbReference type="GO" id="GO:0005634">
    <property type="term" value="C:nucleus"/>
    <property type="evidence" value="ECO:0007669"/>
    <property type="project" value="UniProtKB-SubCell"/>
</dbReference>
<dbReference type="InterPro" id="IPR002100">
    <property type="entry name" value="TF_MADSbox"/>
</dbReference>
<sequence length="257" mass="28714">MKINFIVLLTIIYSNGCLEEETIEQNMTRKKVKLAFITNDSARKATFNKRKKGLMKKPVRVSTGSLAGHAGCPLRAGAVQRMPGMEQSKKMVNQESFIQHRITKASEQWGFAIIIQYNSLSGNLGPAFFPNHTNLQVLNLTHNHLSVVIFSQVLVSLRVLDLSSNSFYGEIPTNFSVTHQLQLINLSFNDFSGAIPATIGALQQLQYLRVDSNKLYDTIPSAEMMNLTALFSWWEFIYWSSSSEFGGSLPAGIIGFK</sequence>
<dbReference type="AlphaFoldDB" id="A0ABD1TSS7"/>
<evidence type="ECO:0000256" key="11">
    <source>
        <dbReference type="ARBA" id="ARBA00023163"/>
    </source>
</evidence>
<dbReference type="Proteomes" id="UP001604277">
    <property type="component" value="Unassembled WGS sequence"/>
</dbReference>
<dbReference type="SUPFAM" id="SSF55455">
    <property type="entry name" value="SRF-like"/>
    <property type="match status" value="1"/>
</dbReference>
<dbReference type="Pfam" id="PF00560">
    <property type="entry name" value="LRR_1"/>
    <property type="match status" value="3"/>
</dbReference>
<proteinExistence type="predicted"/>
<keyword evidence="7" id="KW-1133">Transmembrane helix</keyword>
<keyword evidence="13" id="KW-0325">Glycoprotein</keyword>
<evidence type="ECO:0000256" key="8">
    <source>
        <dbReference type="ARBA" id="ARBA00023015"/>
    </source>
</evidence>
<dbReference type="Pfam" id="PF00319">
    <property type="entry name" value="SRF-TF"/>
    <property type="match status" value="1"/>
</dbReference>
<feature type="domain" description="MADS-box" evidence="16">
    <location>
        <begin position="27"/>
        <end position="63"/>
    </location>
</feature>
<accession>A0ABD1TSS7</accession>
<keyword evidence="12" id="KW-0675">Receptor</keyword>
<keyword evidence="9" id="KW-0238">DNA-binding</keyword>
<keyword evidence="10" id="KW-0472">Membrane</keyword>
<evidence type="ECO:0000256" key="12">
    <source>
        <dbReference type="ARBA" id="ARBA00023170"/>
    </source>
</evidence>
<evidence type="ECO:0000256" key="1">
    <source>
        <dbReference type="ARBA" id="ARBA00004123"/>
    </source>
</evidence>
<feature type="signal peptide" evidence="15">
    <location>
        <begin position="1"/>
        <end position="19"/>
    </location>
</feature>
<comment type="subcellular location">
    <subcellularLocation>
        <location evidence="2">Membrane</location>
        <topology evidence="2">Single-pass type I membrane protein</topology>
    </subcellularLocation>
    <subcellularLocation>
        <location evidence="1">Nucleus</location>
    </subcellularLocation>
</comment>
<keyword evidence="14" id="KW-0539">Nucleus</keyword>
<evidence type="ECO:0000256" key="13">
    <source>
        <dbReference type="ARBA" id="ARBA00023180"/>
    </source>
</evidence>
<organism evidence="17 18">
    <name type="scientific">Forsythia ovata</name>
    <dbReference type="NCBI Taxonomy" id="205694"/>
    <lineage>
        <taxon>Eukaryota</taxon>
        <taxon>Viridiplantae</taxon>
        <taxon>Streptophyta</taxon>
        <taxon>Embryophyta</taxon>
        <taxon>Tracheophyta</taxon>
        <taxon>Spermatophyta</taxon>
        <taxon>Magnoliopsida</taxon>
        <taxon>eudicotyledons</taxon>
        <taxon>Gunneridae</taxon>
        <taxon>Pentapetalae</taxon>
        <taxon>asterids</taxon>
        <taxon>lamiids</taxon>
        <taxon>Lamiales</taxon>
        <taxon>Oleaceae</taxon>
        <taxon>Forsythieae</taxon>
        <taxon>Forsythia</taxon>
    </lineage>
</organism>
<keyword evidence="5 15" id="KW-0732">Signal</keyword>
<dbReference type="SMART" id="SM00432">
    <property type="entry name" value="MADS"/>
    <property type="match status" value="1"/>
</dbReference>
<dbReference type="EMBL" id="JBFOLJ010000008">
    <property type="protein sequence ID" value="KAL2515777.1"/>
    <property type="molecule type" value="Genomic_DNA"/>
</dbReference>
<evidence type="ECO:0000256" key="7">
    <source>
        <dbReference type="ARBA" id="ARBA00022989"/>
    </source>
</evidence>
<dbReference type="PANTHER" id="PTHR27000:SF642">
    <property type="entry name" value="INACTIVE LEUCINE-RICH REPEAT RECEPTOR KINASE XIAO-RELATED"/>
    <property type="match status" value="1"/>
</dbReference>
<feature type="chain" id="PRO_5044868864" evidence="15">
    <location>
        <begin position="20"/>
        <end position="257"/>
    </location>
</feature>
<keyword evidence="11" id="KW-0804">Transcription</keyword>
<dbReference type="GO" id="GO:0016020">
    <property type="term" value="C:membrane"/>
    <property type="evidence" value="ECO:0007669"/>
    <property type="project" value="UniProtKB-SubCell"/>
</dbReference>
<evidence type="ECO:0000313" key="17">
    <source>
        <dbReference type="EMBL" id="KAL2515777.1"/>
    </source>
</evidence>
<evidence type="ECO:0000256" key="14">
    <source>
        <dbReference type="ARBA" id="ARBA00023242"/>
    </source>
</evidence>
<comment type="caution">
    <text evidence="17">The sequence shown here is derived from an EMBL/GenBank/DDBJ whole genome shotgun (WGS) entry which is preliminary data.</text>
</comment>
<evidence type="ECO:0000256" key="3">
    <source>
        <dbReference type="ARBA" id="ARBA00022614"/>
    </source>
</evidence>
<dbReference type="InterPro" id="IPR001611">
    <property type="entry name" value="Leu-rich_rpt"/>
</dbReference>
<evidence type="ECO:0000256" key="4">
    <source>
        <dbReference type="ARBA" id="ARBA00022692"/>
    </source>
</evidence>
<keyword evidence="8" id="KW-0805">Transcription regulation</keyword>
<evidence type="ECO:0000256" key="5">
    <source>
        <dbReference type="ARBA" id="ARBA00022729"/>
    </source>
</evidence>
<gene>
    <name evidence="17" type="ORF">Fot_29748</name>
</gene>
<evidence type="ECO:0000259" key="16">
    <source>
        <dbReference type="PROSITE" id="PS50066"/>
    </source>
</evidence>
<evidence type="ECO:0000313" key="18">
    <source>
        <dbReference type="Proteomes" id="UP001604277"/>
    </source>
</evidence>
<dbReference type="InterPro" id="IPR032675">
    <property type="entry name" value="LRR_dom_sf"/>
</dbReference>
<dbReference type="PROSITE" id="PS50066">
    <property type="entry name" value="MADS_BOX_2"/>
    <property type="match status" value="1"/>
</dbReference>
<keyword evidence="6" id="KW-0677">Repeat</keyword>
<dbReference type="SUPFAM" id="SSF52058">
    <property type="entry name" value="L domain-like"/>
    <property type="match status" value="1"/>
</dbReference>
<keyword evidence="18" id="KW-1185">Reference proteome</keyword>
<keyword evidence="3" id="KW-0433">Leucine-rich repeat</keyword>
<evidence type="ECO:0000256" key="2">
    <source>
        <dbReference type="ARBA" id="ARBA00004479"/>
    </source>
</evidence>
<dbReference type="GO" id="GO:0003677">
    <property type="term" value="F:DNA binding"/>
    <property type="evidence" value="ECO:0007669"/>
    <property type="project" value="UniProtKB-KW"/>
</dbReference>
<keyword evidence="4" id="KW-0812">Transmembrane</keyword>
<evidence type="ECO:0000256" key="10">
    <source>
        <dbReference type="ARBA" id="ARBA00023136"/>
    </source>
</evidence>
<evidence type="ECO:0000256" key="9">
    <source>
        <dbReference type="ARBA" id="ARBA00023125"/>
    </source>
</evidence>
<protein>
    <submittedName>
        <fullName evidence="17">LRR receptor-like serine/threonine-protein kinase</fullName>
    </submittedName>
</protein>
<dbReference type="PANTHER" id="PTHR27000">
    <property type="entry name" value="LEUCINE-RICH REPEAT RECEPTOR-LIKE PROTEIN KINASE FAMILY PROTEIN-RELATED"/>
    <property type="match status" value="1"/>
</dbReference>
<reference evidence="18" key="1">
    <citation type="submission" date="2024-07" db="EMBL/GenBank/DDBJ databases">
        <title>Two chromosome-level genome assemblies of Korean endemic species Abeliophyllum distichum and Forsythia ovata (Oleaceae).</title>
        <authorList>
            <person name="Jang H."/>
        </authorList>
    </citation>
    <scope>NUCLEOTIDE SEQUENCE [LARGE SCALE GENOMIC DNA]</scope>
</reference>
<dbReference type="InterPro" id="IPR036879">
    <property type="entry name" value="TF_MADSbox_sf"/>
</dbReference>
<dbReference type="PRINTS" id="PR00404">
    <property type="entry name" value="MADSDOMAIN"/>
</dbReference>
<name>A0ABD1TSS7_9LAMI</name>
<evidence type="ECO:0000256" key="15">
    <source>
        <dbReference type="SAM" id="SignalP"/>
    </source>
</evidence>
<evidence type="ECO:0000256" key="6">
    <source>
        <dbReference type="ARBA" id="ARBA00022737"/>
    </source>
</evidence>